<keyword evidence="1" id="KW-0472">Membrane</keyword>
<organism evidence="2 3">
    <name type="scientific">Desulfonema magnum</name>
    <dbReference type="NCBI Taxonomy" id="45655"/>
    <lineage>
        <taxon>Bacteria</taxon>
        <taxon>Pseudomonadati</taxon>
        <taxon>Thermodesulfobacteriota</taxon>
        <taxon>Desulfobacteria</taxon>
        <taxon>Desulfobacterales</taxon>
        <taxon>Desulfococcaceae</taxon>
        <taxon>Desulfonema</taxon>
    </lineage>
</organism>
<sequence length="80" mass="9130">MRIFDLIFMFRCKIIRSAKLAVWQKSPGLADIGEIAKLQVWHSGATDIFFVFLVPMVCVTAIKLRLIRGGKKSFRQGCEK</sequence>
<evidence type="ECO:0000256" key="1">
    <source>
        <dbReference type="SAM" id="Phobius"/>
    </source>
</evidence>
<reference evidence="2" key="1">
    <citation type="journal article" date="2021" name="Microb. Physiol.">
        <title>Proteogenomic Insights into the Physiology of Marine, Sulfate-Reducing, Filamentous Desulfonema limicola and Desulfonema magnum.</title>
        <authorList>
            <person name="Schnaars V."/>
            <person name="Wohlbrand L."/>
            <person name="Scheve S."/>
            <person name="Hinrichs C."/>
            <person name="Reinhardt R."/>
            <person name="Rabus R."/>
        </authorList>
    </citation>
    <scope>NUCLEOTIDE SEQUENCE</scope>
    <source>
        <strain evidence="2">4be13</strain>
    </source>
</reference>
<dbReference type="RefSeq" id="WP_207681785.1">
    <property type="nucleotide sequence ID" value="NZ_CP061800.1"/>
</dbReference>
<dbReference type="AlphaFoldDB" id="A0A975BIW4"/>
<dbReference type="KEGG" id="dmm:dnm_019470"/>
<keyword evidence="3" id="KW-1185">Reference proteome</keyword>
<accession>A0A975BIW4</accession>
<keyword evidence="1" id="KW-0812">Transmembrane</keyword>
<dbReference type="EMBL" id="CP061800">
    <property type="protein sequence ID" value="QTA85930.1"/>
    <property type="molecule type" value="Genomic_DNA"/>
</dbReference>
<feature type="transmembrane region" description="Helical" evidence="1">
    <location>
        <begin position="48"/>
        <end position="66"/>
    </location>
</feature>
<evidence type="ECO:0000313" key="3">
    <source>
        <dbReference type="Proteomes" id="UP000663722"/>
    </source>
</evidence>
<keyword evidence="1" id="KW-1133">Transmembrane helix</keyword>
<dbReference type="Proteomes" id="UP000663722">
    <property type="component" value="Chromosome"/>
</dbReference>
<gene>
    <name evidence="2" type="ORF">dnm_019470</name>
</gene>
<evidence type="ECO:0000313" key="2">
    <source>
        <dbReference type="EMBL" id="QTA85930.1"/>
    </source>
</evidence>
<proteinExistence type="predicted"/>
<protein>
    <submittedName>
        <fullName evidence="2">Uncharacterized protein</fullName>
    </submittedName>
</protein>
<name>A0A975BIW4_9BACT</name>